<dbReference type="Pfam" id="PF00188">
    <property type="entry name" value="CAP"/>
    <property type="match status" value="1"/>
</dbReference>
<dbReference type="InterPro" id="IPR014044">
    <property type="entry name" value="CAP_dom"/>
</dbReference>
<dbReference type="PANTHER" id="PTHR31157:SF1">
    <property type="entry name" value="SCP DOMAIN-CONTAINING PROTEIN"/>
    <property type="match status" value="1"/>
</dbReference>
<gene>
    <name evidence="4" type="ORF">APAL1065_LOCUS21625</name>
    <name evidence="5" type="ORF">APAL1065_LOCUS21626</name>
</gene>
<organism evidence="5">
    <name type="scientific">Entomoneis paludosa</name>
    <dbReference type="NCBI Taxonomy" id="265537"/>
    <lineage>
        <taxon>Eukaryota</taxon>
        <taxon>Sar</taxon>
        <taxon>Stramenopiles</taxon>
        <taxon>Ochrophyta</taxon>
        <taxon>Bacillariophyta</taxon>
        <taxon>Bacillariophyceae</taxon>
        <taxon>Bacillariophycidae</taxon>
        <taxon>Entomoneidaceae</taxon>
        <taxon>Entomoneis</taxon>
    </lineage>
</organism>
<feature type="region of interest" description="Disordered" evidence="1">
    <location>
        <begin position="230"/>
        <end position="266"/>
    </location>
</feature>
<evidence type="ECO:0000256" key="2">
    <source>
        <dbReference type="SAM" id="Phobius"/>
    </source>
</evidence>
<proteinExistence type="predicted"/>
<dbReference type="Gene3D" id="3.40.33.10">
    <property type="entry name" value="CAP"/>
    <property type="match status" value="1"/>
</dbReference>
<evidence type="ECO:0000259" key="3">
    <source>
        <dbReference type="Pfam" id="PF00188"/>
    </source>
</evidence>
<feature type="region of interest" description="Disordered" evidence="1">
    <location>
        <begin position="95"/>
        <end position="119"/>
    </location>
</feature>
<dbReference type="InterPro" id="IPR035940">
    <property type="entry name" value="CAP_sf"/>
</dbReference>
<dbReference type="EMBL" id="HBHT01032175">
    <property type="protein sequence ID" value="CAD9984379.1"/>
    <property type="molecule type" value="Transcribed_RNA"/>
</dbReference>
<feature type="domain" description="SCP" evidence="3">
    <location>
        <begin position="31"/>
        <end position="149"/>
    </location>
</feature>
<keyword evidence="2" id="KW-0812">Transmembrane</keyword>
<name>A0A6U3CUC6_9STRA</name>
<feature type="transmembrane region" description="Helical" evidence="2">
    <location>
        <begin position="182"/>
        <end position="204"/>
    </location>
</feature>
<evidence type="ECO:0000256" key="1">
    <source>
        <dbReference type="SAM" id="MobiDB-lite"/>
    </source>
</evidence>
<dbReference type="AlphaFoldDB" id="A0A6U3CUC6"/>
<dbReference type="PANTHER" id="PTHR31157">
    <property type="entry name" value="SCP DOMAIN-CONTAINING PROTEIN"/>
    <property type="match status" value="1"/>
</dbReference>
<evidence type="ECO:0000313" key="4">
    <source>
        <dbReference type="EMBL" id="CAD9984377.1"/>
    </source>
</evidence>
<dbReference type="EMBL" id="HBHT01032174">
    <property type="protein sequence ID" value="CAD9984377.1"/>
    <property type="molecule type" value="Transcribed_RNA"/>
</dbReference>
<dbReference type="SUPFAM" id="SSF55797">
    <property type="entry name" value="PR-1-like"/>
    <property type="match status" value="1"/>
</dbReference>
<sequence length="266" mass="29715">MVSFPYQTKSTSSLQHKSDFVEPDDFENAHALVNRERKLSGNSSKCHPLRQSSELDSICQAHAQEMAKHEALLHSAKNLEDLKDKVQSHDAGETLLRGSSVSEMHQRAMSENTRSSRTSRRTILHDKFLEMGVGTAWGADGKLYMVQLFRGDTKNYHSGGTSSTKTTGSQNKFDDTASKKRMFLLVLGSFLIMLLAMALGSGMLPVTGSNARSTKVPLFVSGSRKLHYHHQRDNASTSATDKLMTRKQPARESNPKWWNRMRSGTQ</sequence>
<keyword evidence="2" id="KW-1133">Transmembrane helix</keyword>
<protein>
    <recommendedName>
        <fullName evidence="3">SCP domain-containing protein</fullName>
    </recommendedName>
</protein>
<evidence type="ECO:0000313" key="5">
    <source>
        <dbReference type="EMBL" id="CAD9984379.1"/>
    </source>
</evidence>
<keyword evidence="2" id="KW-0472">Membrane</keyword>
<accession>A0A6U3CUC6</accession>
<reference evidence="5" key="1">
    <citation type="submission" date="2021-01" db="EMBL/GenBank/DDBJ databases">
        <authorList>
            <person name="Corre E."/>
            <person name="Pelletier E."/>
            <person name="Niang G."/>
            <person name="Scheremetjew M."/>
            <person name="Finn R."/>
            <person name="Kale V."/>
            <person name="Holt S."/>
            <person name="Cochrane G."/>
            <person name="Meng A."/>
            <person name="Brown T."/>
            <person name="Cohen L."/>
        </authorList>
    </citation>
    <scope>NUCLEOTIDE SEQUENCE</scope>
    <source>
        <strain evidence="5">CCMP125</strain>
    </source>
</reference>